<dbReference type="AlphaFoldDB" id="A0ABD2JQ55"/>
<evidence type="ECO:0000313" key="15">
    <source>
        <dbReference type="EMBL" id="KAL3092604.1"/>
    </source>
</evidence>
<dbReference type="NCBIfam" id="TIGR00004">
    <property type="entry name" value="Rid family detoxifying hydrolase"/>
    <property type="match status" value="1"/>
</dbReference>
<keyword evidence="4 13" id="KW-0813">Transport</keyword>
<dbReference type="GO" id="GO:0005886">
    <property type="term" value="C:plasma membrane"/>
    <property type="evidence" value="ECO:0007669"/>
    <property type="project" value="UniProtKB-SubCell"/>
</dbReference>
<dbReference type="InterPro" id="IPR006056">
    <property type="entry name" value="RidA"/>
</dbReference>
<comment type="function">
    <text evidence="13">Structural component of the gap junctions.</text>
</comment>
<keyword evidence="16" id="KW-1185">Reference proteome</keyword>
<comment type="similarity">
    <text evidence="3">Belongs to the RutC family.</text>
</comment>
<evidence type="ECO:0000256" key="1">
    <source>
        <dbReference type="ARBA" id="ARBA00004610"/>
    </source>
</evidence>
<evidence type="ECO:0000256" key="2">
    <source>
        <dbReference type="ARBA" id="ARBA00004651"/>
    </source>
</evidence>
<keyword evidence="5" id="KW-1003">Cell membrane</keyword>
<evidence type="ECO:0000256" key="13">
    <source>
        <dbReference type="RuleBase" id="RU010713"/>
    </source>
</evidence>
<keyword evidence="10 13" id="KW-0406">Ion transport</keyword>
<keyword evidence="7" id="KW-0303">Gap junction</keyword>
<evidence type="ECO:0000256" key="5">
    <source>
        <dbReference type="ARBA" id="ARBA00022475"/>
    </source>
</evidence>
<evidence type="ECO:0000256" key="4">
    <source>
        <dbReference type="ARBA" id="ARBA00022448"/>
    </source>
</evidence>
<evidence type="ECO:0000256" key="10">
    <source>
        <dbReference type="ARBA" id="ARBA00023065"/>
    </source>
</evidence>
<keyword evidence="6 13" id="KW-0812">Transmembrane</keyword>
<keyword evidence="8" id="KW-0965">Cell junction</keyword>
<comment type="caution">
    <text evidence="13">Lacks conserved residue(s) required for the propagation of feature annotation.</text>
</comment>
<comment type="similarity">
    <text evidence="13">Belongs to the pannexin family.</text>
</comment>
<dbReference type="FunFam" id="3.30.1330.40:FF:000001">
    <property type="entry name" value="L-PSP family endoribonuclease"/>
    <property type="match status" value="1"/>
</dbReference>
<evidence type="ECO:0000256" key="14">
    <source>
        <dbReference type="SAM" id="MobiDB-lite"/>
    </source>
</evidence>
<evidence type="ECO:0000256" key="12">
    <source>
        <dbReference type="ARBA" id="ARBA00023303"/>
    </source>
</evidence>
<accession>A0ABD2JQ55</accession>
<protein>
    <recommendedName>
        <fullName evidence="13">Innexin</fullName>
    </recommendedName>
</protein>
<keyword evidence="12 13" id="KW-0407">Ion channel</keyword>
<comment type="caution">
    <text evidence="15">The sequence shown here is derived from an EMBL/GenBank/DDBJ whole genome shotgun (WGS) entry which is preliminary data.</text>
</comment>
<dbReference type="CDD" id="cd00448">
    <property type="entry name" value="YjgF_YER057c_UK114_family"/>
    <property type="match status" value="1"/>
</dbReference>
<dbReference type="Gene3D" id="3.30.1330.40">
    <property type="entry name" value="RutC-like"/>
    <property type="match status" value="1"/>
</dbReference>
<name>A0ABD2JQ55_HETSC</name>
<keyword evidence="9 13" id="KW-1133">Transmembrane helix</keyword>
<evidence type="ECO:0000256" key="11">
    <source>
        <dbReference type="ARBA" id="ARBA00023136"/>
    </source>
</evidence>
<dbReference type="SUPFAM" id="SSF55298">
    <property type="entry name" value="YjgF-like"/>
    <property type="match status" value="1"/>
</dbReference>
<keyword evidence="11 13" id="KW-0472">Membrane</keyword>
<dbReference type="GO" id="GO:0005921">
    <property type="term" value="C:gap junction"/>
    <property type="evidence" value="ECO:0007669"/>
    <property type="project" value="UniProtKB-SubCell"/>
</dbReference>
<feature type="region of interest" description="Disordered" evidence="14">
    <location>
        <begin position="328"/>
        <end position="389"/>
    </location>
</feature>
<dbReference type="Proteomes" id="UP001620645">
    <property type="component" value="Unassembled WGS sequence"/>
</dbReference>
<dbReference type="GO" id="GO:0034220">
    <property type="term" value="P:monoatomic ion transmembrane transport"/>
    <property type="evidence" value="ECO:0007669"/>
    <property type="project" value="UniProtKB-KW"/>
</dbReference>
<dbReference type="PANTHER" id="PTHR11893:SF14">
    <property type="entry name" value="INNEXIN-10"/>
    <property type="match status" value="1"/>
</dbReference>
<dbReference type="InterPro" id="IPR000990">
    <property type="entry name" value="Innexin"/>
</dbReference>
<dbReference type="EMBL" id="JBICCN010000118">
    <property type="protein sequence ID" value="KAL3092604.1"/>
    <property type="molecule type" value="Genomic_DNA"/>
</dbReference>
<evidence type="ECO:0000256" key="3">
    <source>
        <dbReference type="ARBA" id="ARBA00010552"/>
    </source>
</evidence>
<evidence type="ECO:0000256" key="9">
    <source>
        <dbReference type="ARBA" id="ARBA00022989"/>
    </source>
</evidence>
<proteinExistence type="inferred from homology"/>
<dbReference type="PANTHER" id="PTHR11893">
    <property type="entry name" value="INNEXIN"/>
    <property type="match status" value="1"/>
</dbReference>
<gene>
    <name evidence="13" type="primary">inx</name>
    <name evidence="15" type="ORF">niasHS_007813</name>
</gene>
<feature type="compositionally biased region" description="Basic residues" evidence="14">
    <location>
        <begin position="328"/>
        <end position="338"/>
    </location>
</feature>
<dbReference type="PRINTS" id="PR01262">
    <property type="entry name" value="INNEXIN"/>
</dbReference>
<dbReference type="PROSITE" id="PS51013">
    <property type="entry name" value="PANNEXIN"/>
    <property type="match status" value="1"/>
</dbReference>
<evidence type="ECO:0000256" key="6">
    <source>
        <dbReference type="ARBA" id="ARBA00022692"/>
    </source>
</evidence>
<feature type="transmembrane region" description="Helical" evidence="13">
    <location>
        <begin position="202"/>
        <end position="225"/>
    </location>
</feature>
<dbReference type="InterPro" id="IPR035959">
    <property type="entry name" value="RutC-like_sf"/>
</dbReference>
<dbReference type="Pfam" id="PF00876">
    <property type="entry name" value="Innexin"/>
    <property type="match status" value="1"/>
</dbReference>
<evidence type="ECO:0000256" key="8">
    <source>
        <dbReference type="ARBA" id="ARBA00022949"/>
    </source>
</evidence>
<evidence type="ECO:0000313" key="16">
    <source>
        <dbReference type="Proteomes" id="UP001620645"/>
    </source>
</evidence>
<reference evidence="15 16" key="1">
    <citation type="submission" date="2024-10" db="EMBL/GenBank/DDBJ databases">
        <authorList>
            <person name="Kim D."/>
        </authorList>
    </citation>
    <scope>NUCLEOTIDE SEQUENCE [LARGE SCALE GENOMIC DNA]</scope>
    <source>
        <strain evidence="15">Taebaek</strain>
    </source>
</reference>
<sequence length="389" mass="43917">MTTPSIRLITTSKAPAATGYSQAVLVNNQTLYVSGQTGMISGKTDVVPGGARAEAKQAMTNIGEILTYAGSSFKHVINCNIMVADMSDFQAVNETIKNFFTEDTYPARSFFQVVKLPKNALVMIDAVAVVAGHFLETDRYQLYGFGAVVDLLNGTNWEQSGIFPRVSLCDFQVRVMGNLQEYTIQCVLIINIFNEKIFVLLWFWYLCLLLLTVGSFLYWLFVFVFPWPNRRFISQHLEMCEIPFDPDASKKDVRRFIDDYLRHDGLFVIRMLTLHTGVIFGTELVQSLWVSFVGGECIELKRSNSYPEGEFPTNDHHLENALNNLRKRRRHSHFKSPSRRPSNVGLPPPSITFGEKYANEKLIPPPAPSPSLKRLVKNLDKSQTNSPAS</sequence>
<comment type="subcellular location">
    <subcellularLocation>
        <location evidence="1">Cell junction</location>
        <location evidence="1">Gap junction</location>
    </subcellularLocation>
    <subcellularLocation>
        <location evidence="2 13">Cell membrane</location>
        <topology evidence="2 13">Multi-pass membrane protein</topology>
    </subcellularLocation>
</comment>
<evidence type="ECO:0000256" key="7">
    <source>
        <dbReference type="ARBA" id="ARBA00022868"/>
    </source>
</evidence>
<organism evidence="15 16">
    <name type="scientific">Heterodera schachtii</name>
    <name type="common">Sugarbeet cyst nematode worm</name>
    <name type="synonym">Tylenchus schachtii</name>
    <dbReference type="NCBI Taxonomy" id="97005"/>
    <lineage>
        <taxon>Eukaryota</taxon>
        <taxon>Metazoa</taxon>
        <taxon>Ecdysozoa</taxon>
        <taxon>Nematoda</taxon>
        <taxon>Chromadorea</taxon>
        <taxon>Rhabditida</taxon>
        <taxon>Tylenchina</taxon>
        <taxon>Tylenchomorpha</taxon>
        <taxon>Tylenchoidea</taxon>
        <taxon>Heteroderidae</taxon>
        <taxon>Heteroderinae</taxon>
        <taxon>Heterodera</taxon>
    </lineage>
</organism>